<feature type="region of interest" description="Disordered" evidence="1">
    <location>
        <begin position="1168"/>
        <end position="1188"/>
    </location>
</feature>
<sequence length="1774" mass="192473">MLRPWQAGAAGVGLIRAIVQAVLRVDDPLASAAPATPLPSPCLCPESETPIADLCASAGSFFRELGLIEQVFCLGVLVGTWVGPILDLLYILRRWWQRQTRRWLGIDAIASPLRALVVQRKGIHLLLPHLTAAAELRVELLDLRRGRPAGNCWSNRGAVGLSEQQRLALALRLGLWVHRRLAGQRGGVSGRDENPADSTLYLVFRGHTGQIFDPVLVFRSWAAARALVAPTGAFGQSLFIGSPCSGKFSMEEEGAPADVASADAVPVELLAVVPSLGSPVSVGLCFTADSPDYSILAYLLPTGTVEQLVTIIPVGRFDGKLPVAIPHAVWNRVTKERHILFQHFAKPIALEVAIRSEEDTKLAAPANTKIWMGVLSSDAERYLFVPFDVDTLGFQFASTDPMEGVRFPLAEALNNAAAEHYTFMSAPSESGKEMGIATPPGVEDRLGRLEGTLESIQDALVRLVAAPATPPKEAGLKPTAKAAGVKRAEPARKADAAAVPGLAPGLVRAARASGIDEATLEAMSALMKKAPPRLGEQPAARARSGPLSESEAEDEEDAEDEDEPLAQKQSASKGVEKAISQLTKLVTMLASERDSAKTVSKLDRALEGLSQAGSGSTESGAMVEQIRAQSDLPCVLLAADSRVWLKHRSHVQAYPTTIRWMWAIAGIHSCLKSERYEEARARTALLLAAGEQFSMDGGSWLLAAEILLEQPPPFSSFARHQLPEPTELQHSRLVDPRWIDAIMAKLKEAEDFQERRKRLQRLLTGRGQKGEGREKELEKEKHAAAWKAKTVAAAKAKAAAKVKVPGGAAQSYLARRLWLRQLRDLLKIRGSLSDFTRSVLSSTRTNHTTPSKQEGAIAVWPMPPLYLECWKRSEERIAGRAFKTVINLLVVVFSWLLLRRPRFAPPAARIGAPLSSGQQQAVGRLESLAAAWNVSHVVEPSDMGRSALEVEGDPVLMPCRISIQDQATVEIGHVSRGPLQLAKEVGPSRLNPGGVPWTGTFASAASWLQSYLEPDRDLYFSGDGLKDYYCFRVSLQRALRDRLSGSWRPTDLLRPQCCQLEFWSQPALCVALATIALGDLNATEEGQAAHVALAARAAVMSPSEILTMSWRGPRRAAADLIAGVIIDDFVALSSRITSELLDSDAFVEQTLSTLGGAEGDGVSGLGGFLPTAVNPADNPTRDRPVREPTHRLPACCGAAAQGPCEFLDASLVRSGLDPDVPSGAPLLEMAFEKLQIEGLKPRLAKSAAFLKGEHWRPAGADFGFGAVRSRRGPALPHYPSGNPADAGGFPPSGGAASLDDYSEGRRSAHPKQSVCPLVGFVVLSPAAIALLATLPESRFLRPGRRDPHWRPTTPGFLDFYSGPRGVAKALRMKGAPWVLTFDFLVGPDQDLLDRETRVFLEACVDAGAFSWIGAAPSCASFSTAVKPPVRTPTYPRGVPWMTSSMKVKVRDGSSRSHWLCSLLLRAHRLGIPFWVTNLDGSWLWRQRAWQRLANRLGAGLFHLEFCRMGPRWRKRTRKLTTTELRDNTRLCGQDETTRCCQNLVLRGRCAARNLPWTKAAEPYPAGLCQVRAVALLNAAGLQPERKRLDIVSCARACCSRIGEAPRPGPGRKVQAQIATRLLDRKGIELAGVALVEPNTEQLRQRAWDPVQHAKIVGVDVVAFVVAVFAALPRHEKLYPGSASHYRRRAVAAYRHGTPVSDILWRMRIKHMQTLESYLQEVAAESIIPTLPVQSRVLVAAAAKLWPLSVSHVFSVMEEPACTAGAPPGATPLPD</sequence>
<feature type="compositionally biased region" description="Acidic residues" evidence="1">
    <location>
        <begin position="550"/>
        <end position="564"/>
    </location>
</feature>
<organism evidence="2 3">
    <name type="scientific">Polarella glacialis</name>
    <name type="common">Dinoflagellate</name>
    <dbReference type="NCBI Taxonomy" id="89957"/>
    <lineage>
        <taxon>Eukaryota</taxon>
        <taxon>Sar</taxon>
        <taxon>Alveolata</taxon>
        <taxon>Dinophyceae</taxon>
        <taxon>Suessiales</taxon>
        <taxon>Suessiaceae</taxon>
        <taxon>Polarella</taxon>
    </lineage>
</organism>
<protein>
    <submittedName>
        <fullName evidence="2">Uncharacterized protein</fullName>
    </submittedName>
</protein>
<comment type="caution">
    <text evidence="2">The sequence shown here is derived from an EMBL/GenBank/DDBJ whole genome shotgun (WGS) entry which is preliminary data.</text>
</comment>
<proteinExistence type="predicted"/>
<evidence type="ECO:0000256" key="1">
    <source>
        <dbReference type="SAM" id="MobiDB-lite"/>
    </source>
</evidence>
<dbReference type="Proteomes" id="UP000626109">
    <property type="component" value="Unassembled WGS sequence"/>
</dbReference>
<evidence type="ECO:0000313" key="2">
    <source>
        <dbReference type="EMBL" id="CAE8622704.1"/>
    </source>
</evidence>
<accession>A0A813GEZ3</accession>
<name>A0A813GEZ3_POLGL</name>
<feature type="compositionally biased region" description="Basic and acidic residues" evidence="1">
    <location>
        <begin position="486"/>
        <end position="495"/>
    </location>
</feature>
<evidence type="ECO:0000313" key="3">
    <source>
        <dbReference type="Proteomes" id="UP000626109"/>
    </source>
</evidence>
<feature type="region of interest" description="Disordered" evidence="1">
    <location>
        <begin position="530"/>
        <end position="574"/>
    </location>
</feature>
<feature type="compositionally biased region" description="Low complexity" evidence="1">
    <location>
        <begin position="1283"/>
        <end position="1296"/>
    </location>
</feature>
<feature type="compositionally biased region" description="Basic and acidic residues" evidence="1">
    <location>
        <begin position="1179"/>
        <end position="1188"/>
    </location>
</feature>
<feature type="region of interest" description="Disordered" evidence="1">
    <location>
        <begin position="1274"/>
        <end position="1307"/>
    </location>
</feature>
<gene>
    <name evidence="2" type="ORF">PGLA2088_LOCUS94</name>
</gene>
<reference evidence="2" key="1">
    <citation type="submission" date="2021-02" db="EMBL/GenBank/DDBJ databases">
        <authorList>
            <person name="Dougan E. K."/>
            <person name="Rhodes N."/>
            <person name="Thang M."/>
            <person name="Chan C."/>
        </authorList>
    </citation>
    <scope>NUCLEOTIDE SEQUENCE</scope>
</reference>
<dbReference type="EMBL" id="CAJNNW010000054">
    <property type="protein sequence ID" value="CAE8622704.1"/>
    <property type="molecule type" value="Genomic_DNA"/>
</dbReference>
<feature type="region of interest" description="Disordered" evidence="1">
    <location>
        <begin position="470"/>
        <end position="495"/>
    </location>
</feature>